<evidence type="ECO:0000256" key="3">
    <source>
        <dbReference type="ARBA" id="ARBA00022475"/>
    </source>
</evidence>
<keyword evidence="6 7" id="KW-0472">Membrane</keyword>
<feature type="transmembrane region" description="Helical" evidence="7">
    <location>
        <begin position="104"/>
        <end position="128"/>
    </location>
</feature>
<organism evidence="8 9">
    <name type="scientific">Plectus sambesii</name>
    <dbReference type="NCBI Taxonomy" id="2011161"/>
    <lineage>
        <taxon>Eukaryota</taxon>
        <taxon>Metazoa</taxon>
        <taxon>Ecdysozoa</taxon>
        <taxon>Nematoda</taxon>
        <taxon>Chromadorea</taxon>
        <taxon>Plectida</taxon>
        <taxon>Plectina</taxon>
        <taxon>Plectoidea</taxon>
        <taxon>Plectidae</taxon>
        <taxon>Plectus</taxon>
    </lineage>
</organism>
<feature type="transmembrane region" description="Helical" evidence="7">
    <location>
        <begin position="395"/>
        <end position="415"/>
    </location>
</feature>
<evidence type="ECO:0000256" key="5">
    <source>
        <dbReference type="ARBA" id="ARBA00022989"/>
    </source>
</evidence>
<dbReference type="GO" id="GO:0044341">
    <property type="term" value="P:sodium-dependent phosphate transport"/>
    <property type="evidence" value="ECO:0007669"/>
    <property type="project" value="InterPro"/>
</dbReference>
<dbReference type="NCBIfam" id="NF037997">
    <property type="entry name" value="Na_Pi_symport"/>
    <property type="match status" value="1"/>
</dbReference>
<evidence type="ECO:0000256" key="1">
    <source>
        <dbReference type="ARBA" id="ARBA00004424"/>
    </source>
</evidence>
<name>A0A914XIM3_9BILA</name>
<evidence type="ECO:0000313" key="8">
    <source>
        <dbReference type="Proteomes" id="UP000887566"/>
    </source>
</evidence>
<feature type="transmembrane region" description="Helical" evidence="7">
    <location>
        <begin position="468"/>
        <end position="486"/>
    </location>
</feature>
<feature type="transmembrane region" description="Helical" evidence="7">
    <location>
        <begin position="233"/>
        <end position="252"/>
    </location>
</feature>
<evidence type="ECO:0000256" key="4">
    <source>
        <dbReference type="ARBA" id="ARBA00022692"/>
    </source>
</evidence>
<proteinExistence type="inferred from homology"/>
<dbReference type="NCBIfam" id="TIGR01013">
    <property type="entry name" value="2a58"/>
    <property type="match status" value="1"/>
</dbReference>
<protein>
    <submittedName>
        <fullName evidence="9">Sodium-dependent phosphate transport protein 2B</fullName>
    </submittedName>
</protein>
<evidence type="ECO:0000256" key="7">
    <source>
        <dbReference type="SAM" id="Phobius"/>
    </source>
</evidence>
<dbReference type="PANTHER" id="PTHR10010:SF46">
    <property type="entry name" value="SODIUM-DEPENDENT PHOSPHATE TRANSPORT PROTEIN 2B"/>
    <property type="match status" value="1"/>
</dbReference>
<evidence type="ECO:0000256" key="6">
    <source>
        <dbReference type="ARBA" id="ARBA00023136"/>
    </source>
</evidence>
<dbReference type="AlphaFoldDB" id="A0A914XIM3"/>
<feature type="transmembrane region" description="Helical" evidence="7">
    <location>
        <begin position="149"/>
        <end position="171"/>
    </location>
</feature>
<dbReference type="WBParaSite" id="PSAMB.scaffold887size39305.g9486.t1">
    <property type="protein sequence ID" value="PSAMB.scaffold887size39305.g9486.t1"/>
    <property type="gene ID" value="PSAMB.scaffold887size39305.g9486"/>
</dbReference>
<evidence type="ECO:0000256" key="2">
    <source>
        <dbReference type="ARBA" id="ARBA00005808"/>
    </source>
</evidence>
<dbReference type="Pfam" id="PF02690">
    <property type="entry name" value="Na_Pi_cotrans"/>
    <property type="match status" value="2"/>
</dbReference>
<comment type="subcellular location">
    <subcellularLocation>
        <location evidence="1">Apical cell membrane</location>
        <topology evidence="1">Multi-pass membrane protein</topology>
    </subcellularLocation>
</comment>
<dbReference type="Proteomes" id="UP000887566">
    <property type="component" value="Unplaced"/>
</dbReference>
<keyword evidence="5 7" id="KW-1133">Transmembrane helix</keyword>
<accession>A0A914XIM3</accession>
<dbReference type="GO" id="GO:0005436">
    <property type="term" value="F:sodium:phosphate symporter activity"/>
    <property type="evidence" value="ECO:0007669"/>
    <property type="project" value="InterPro"/>
</dbReference>
<keyword evidence="4 7" id="KW-0812">Transmembrane</keyword>
<dbReference type="InterPro" id="IPR003841">
    <property type="entry name" value="Na/Pi_transpt"/>
</dbReference>
<feature type="transmembrane region" description="Helical" evidence="7">
    <location>
        <begin position="435"/>
        <end position="456"/>
    </location>
</feature>
<reference evidence="9" key="1">
    <citation type="submission" date="2022-11" db="UniProtKB">
        <authorList>
            <consortium name="WormBaseParasite"/>
        </authorList>
    </citation>
    <scope>IDENTIFICATION</scope>
</reference>
<comment type="similarity">
    <text evidence="2">Belongs to the SLC34A transporter family.</text>
</comment>
<sequence length="519" mass="55497">MKEKKTLLPSTITDAQLMVGDAEDKGIGAETESLAMYITPPRVTEEKRFFLGETPSPPDSGFVTPCSKDSDVDRVDPWALPQIDEGEDGPAWIDLTCCQRIKHVLVVVLKIVSLIGLLYLFICSLGLLSDSFQLVGGKAAGAVFSDSKLLRNPIAGLMIGVLGTVLLQSSSTSTSIVVGLVASEMLTVRQSIPIVMGANIGTSVTNTIVSVAHSGRRAEFRRAFAGATVHDMFNWLCVIILLPVEIIFGYLFHTTGYVVGLFSITGEHKKPPKLLQHLTEPFTNLVVQLDKSKISAVAMGTESSEESDSSLIRRNCAKAVANATEAPFEYCKNLFAHLPLSDATAGVILLVVSLVSLVLCLVLIVKLLNTMLRGHVAKAIRKTINNDLPGPFAPFTDYVGIAIGAGMTILIQSSSVFTSTLTPLVAVGVLSLERMYPLTLGANVGTTFTSLLAALASPPARLTSALQISLCHLFFNLTGILMFFVIPVTRQAPLGLARILGNKTAKVSNATLNAQEFLL</sequence>
<dbReference type="GO" id="GO:0016324">
    <property type="term" value="C:apical plasma membrane"/>
    <property type="evidence" value="ECO:0007669"/>
    <property type="project" value="UniProtKB-SubCell"/>
</dbReference>
<keyword evidence="8" id="KW-1185">Reference proteome</keyword>
<dbReference type="PANTHER" id="PTHR10010">
    <property type="entry name" value="SOLUTE CARRIER FAMILY 34 SODIUM PHOSPHATE , MEMBER 2-RELATED"/>
    <property type="match status" value="1"/>
</dbReference>
<evidence type="ECO:0000313" key="9">
    <source>
        <dbReference type="WBParaSite" id="PSAMB.scaffold887size39305.g9486.t1"/>
    </source>
</evidence>
<keyword evidence="3" id="KW-1003">Cell membrane</keyword>
<feature type="transmembrane region" description="Helical" evidence="7">
    <location>
        <begin position="343"/>
        <end position="365"/>
    </location>
</feature>